<protein>
    <submittedName>
        <fullName evidence="9">CDP-diacylglycerol--serine O-phosphatidyltransferase</fullName>
        <ecNumber evidence="9">2.7.8.8</ecNumber>
    </submittedName>
</protein>
<name>A0A1A8XHH5_9PROT</name>
<evidence type="ECO:0000256" key="4">
    <source>
        <dbReference type="ARBA" id="ARBA00022737"/>
    </source>
</evidence>
<evidence type="ECO:0000313" key="10">
    <source>
        <dbReference type="Proteomes" id="UP000199169"/>
    </source>
</evidence>
<dbReference type="AlphaFoldDB" id="A0A1A8XHH5"/>
<keyword evidence="5" id="KW-0443">Lipid metabolism</keyword>
<keyword evidence="2" id="KW-0444">Lipid biosynthesis</keyword>
<dbReference type="InterPro" id="IPR016270">
    <property type="entry name" value="PGS1"/>
</dbReference>
<feature type="domain" description="PLD phosphodiesterase" evidence="8">
    <location>
        <begin position="375"/>
        <end position="402"/>
    </location>
</feature>
<dbReference type="PANTHER" id="PTHR12586:SF1">
    <property type="entry name" value="CDP-DIACYLGLYCEROL--GLYCEROL-3-PHOSPHATE 3-PHOSPHATIDYLTRANSFERASE, MITOCHONDRIAL"/>
    <property type="match status" value="1"/>
</dbReference>
<dbReference type="GO" id="GO:0003882">
    <property type="term" value="F:CDP-diacylglycerol-serine O-phosphatidyltransferase activity"/>
    <property type="evidence" value="ECO:0007669"/>
    <property type="project" value="UniProtKB-EC"/>
</dbReference>
<dbReference type="GO" id="GO:0008444">
    <property type="term" value="F:CDP-diacylglycerol-glycerol-3-phosphate 3-phosphatidyltransferase activity"/>
    <property type="evidence" value="ECO:0007669"/>
    <property type="project" value="InterPro"/>
</dbReference>
<gene>
    <name evidence="9" type="primary">pssA</name>
    <name evidence="9" type="ORF">ACCAA_170013</name>
</gene>
<dbReference type="InterPro" id="IPR001736">
    <property type="entry name" value="PLipase_D/transphosphatidylase"/>
</dbReference>
<keyword evidence="10" id="KW-1185">Reference proteome</keyword>
<keyword evidence="6" id="KW-0594">Phospholipid biosynthesis</keyword>
<keyword evidence="4" id="KW-0677">Repeat</keyword>
<dbReference type="Gene3D" id="3.30.870.10">
    <property type="entry name" value="Endonuclease Chain A"/>
    <property type="match status" value="2"/>
</dbReference>
<evidence type="ECO:0000256" key="6">
    <source>
        <dbReference type="ARBA" id="ARBA00023209"/>
    </source>
</evidence>
<evidence type="ECO:0000256" key="3">
    <source>
        <dbReference type="ARBA" id="ARBA00022679"/>
    </source>
</evidence>
<evidence type="ECO:0000313" key="9">
    <source>
        <dbReference type="EMBL" id="SBT04634.1"/>
    </source>
</evidence>
<dbReference type="NCBIfam" id="NF006946">
    <property type="entry name" value="PRK09428.1"/>
    <property type="match status" value="1"/>
</dbReference>
<dbReference type="SMART" id="SM00155">
    <property type="entry name" value="PLDc"/>
    <property type="match status" value="2"/>
</dbReference>
<evidence type="ECO:0000256" key="5">
    <source>
        <dbReference type="ARBA" id="ARBA00023098"/>
    </source>
</evidence>
<accession>A0A1A8XHH5</accession>
<dbReference type="InterPro" id="IPR025202">
    <property type="entry name" value="PLD-like_dom"/>
</dbReference>
<dbReference type="PANTHER" id="PTHR12586">
    <property type="entry name" value="CDP-DIACYLGLYCEROL--SERINE O-PHOSPHATIDYLTRANSFERASE"/>
    <property type="match status" value="1"/>
</dbReference>
<evidence type="ECO:0000259" key="8">
    <source>
        <dbReference type="PROSITE" id="PS50035"/>
    </source>
</evidence>
<dbReference type="STRING" id="1860102.ACCAA_170013"/>
<comment type="similarity">
    <text evidence="1">Belongs to the CDP-alcohol phosphatidyltransferase class-II family.</text>
</comment>
<dbReference type="GO" id="GO:0032049">
    <property type="term" value="P:cardiolipin biosynthetic process"/>
    <property type="evidence" value="ECO:0007669"/>
    <property type="project" value="InterPro"/>
</dbReference>
<evidence type="ECO:0000256" key="7">
    <source>
        <dbReference type="ARBA" id="ARBA00023264"/>
    </source>
</evidence>
<evidence type="ECO:0000256" key="2">
    <source>
        <dbReference type="ARBA" id="ARBA00022516"/>
    </source>
</evidence>
<dbReference type="Pfam" id="PF13091">
    <property type="entry name" value="PLDc_2"/>
    <property type="match status" value="1"/>
</dbReference>
<dbReference type="GO" id="GO:0005829">
    <property type="term" value="C:cytosol"/>
    <property type="evidence" value="ECO:0007669"/>
    <property type="project" value="TreeGrafter"/>
</dbReference>
<keyword evidence="7" id="KW-1208">Phospholipid metabolism</keyword>
<proteinExistence type="inferred from homology"/>
<dbReference type="EMBL" id="FLQX01000079">
    <property type="protein sequence ID" value="SBT04634.1"/>
    <property type="molecule type" value="Genomic_DNA"/>
</dbReference>
<dbReference type="CDD" id="cd09136">
    <property type="entry name" value="PLDc_PSS_G_neg_2"/>
    <property type="match status" value="1"/>
</dbReference>
<sequence>MITWASMSPELLPRTTAFAEAVVRRLRGRNGRLVALDGLAHIPVPVAGIRTLSGPDEFRATLLGLISRASKRIMITTLYLQDDDAGREVLSALYAAKATRPALRIAVFVDWHRAQRGLVGQGASAGNTALYTEMARRLGPGVPIYGVPVHSRELMGVMHLKGLVIDDSVLYSGASINDAYLHRHQRYRLDRYHLIDSRPLADSMADLATEVLRPSPAVGSVDDAVRPKTAALRSAIGKFRRLLANSNYRLVSGVIREGQVGITPLLGFGPRGNQLNAVILQLIRRAERRLVLFTPYFNLPGPVRRALEDRLQQRCRVTIVVGDKTANDFYIPPDEPFTTIGALPYLYEGNLRRFCKTHQDAVDQGLLNLHLWRHEKHSFHLKGLLVDDDCALLTGSNINPRAWRLDLENALLIHDPQSRLVVQHGDELERILAHTRRLDHHHALDAVDTYPLPVQRLLKRLARTRADRLVNQVL</sequence>
<dbReference type="Pfam" id="PF00614">
    <property type="entry name" value="PLDc"/>
    <property type="match status" value="1"/>
</dbReference>
<evidence type="ECO:0000256" key="1">
    <source>
        <dbReference type="ARBA" id="ARBA00010682"/>
    </source>
</evidence>
<dbReference type="Proteomes" id="UP000199169">
    <property type="component" value="Unassembled WGS sequence"/>
</dbReference>
<organism evidence="9 10">
    <name type="scientific">Candidatus Accumulibacter aalborgensis</name>
    <dbReference type="NCBI Taxonomy" id="1860102"/>
    <lineage>
        <taxon>Bacteria</taxon>
        <taxon>Pseudomonadati</taxon>
        <taxon>Pseudomonadota</taxon>
        <taxon>Betaproteobacteria</taxon>
        <taxon>Candidatus Accumulibacter</taxon>
    </lineage>
</organism>
<dbReference type="EC" id="2.7.8.8" evidence="9"/>
<reference evidence="9 10" key="1">
    <citation type="submission" date="2016-06" db="EMBL/GenBank/DDBJ databases">
        <authorList>
            <person name="Kjaerup R.B."/>
            <person name="Dalgaard T.S."/>
            <person name="Juul-Madsen H.R."/>
        </authorList>
    </citation>
    <scope>NUCLEOTIDE SEQUENCE [LARGE SCALE GENOMIC DNA]</scope>
    <source>
        <strain evidence="9">3</strain>
    </source>
</reference>
<dbReference type="CDD" id="cd09134">
    <property type="entry name" value="PLDc_PSS_G_neg_1"/>
    <property type="match status" value="1"/>
</dbReference>
<dbReference type="PROSITE" id="PS50035">
    <property type="entry name" value="PLD"/>
    <property type="match status" value="2"/>
</dbReference>
<dbReference type="SUPFAM" id="SSF56024">
    <property type="entry name" value="Phospholipase D/nuclease"/>
    <property type="match status" value="2"/>
</dbReference>
<feature type="domain" description="PLD phosphodiesterase" evidence="8">
    <location>
        <begin position="154"/>
        <end position="180"/>
    </location>
</feature>
<dbReference type="PIRSF" id="PIRSF000850">
    <property type="entry name" value="Phospholipase_D_PSS"/>
    <property type="match status" value="1"/>
</dbReference>
<keyword evidence="3 9" id="KW-0808">Transferase</keyword>